<evidence type="ECO:0000256" key="1">
    <source>
        <dbReference type="SAM" id="MobiDB-lite"/>
    </source>
</evidence>
<gene>
    <name evidence="2" type="ORF">FH972_009819</name>
</gene>
<dbReference type="EMBL" id="CM017324">
    <property type="protein sequence ID" value="KAE8037210.1"/>
    <property type="molecule type" value="Genomic_DNA"/>
</dbReference>
<evidence type="ECO:0000313" key="3">
    <source>
        <dbReference type="Proteomes" id="UP000327013"/>
    </source>
</evidence>
<dbReference type="AlphaFoldDB" id="A0A660KNC3"/>
<feature type="compositionally biased region" description="Basic and acidic residues" evidence="1">
    <location>
        <begin position="1"/>
        <end position="14"/>
    </location>
</feature>
<feature type="region of interest" description="Disordered" evidence="1">
    <location>
        <begin position="1"/>
        <end position="52"/>
    </location>
</feature>
<evidence type="ECO:0000313" key="2">
    <source>
        <dbReference type="EMBL" id="KAE8037210.1"/>
    </source>
</evidence>
<reference evidence="2 3" key="1">
    <citation type="submission" date="2019-06" db="EMBL/GenBank/DDBJ databases">
        <title>A chromosomal-level reference genome of Carpinus fangiana (Coryloideae, Betulaceae).</title>
        <authorList>
            <person name="Yang X."/>
            <person name="Wang Z."/>
            <person name="Zhang L."/>
            <person name="Hao G."/>
            <person name="Liu J."/>
            <person name="Yang Y."/>
        </authorList>
    </citation>
    <scope>NUCLEOTIDE SEQUENCE [LARGE SCALE GENOMIC DNA]</scope>
    <source>
        <strain evidence="2">Cfa_2016G</strain>
        <tissue evidence="2">Leaf</tissue>
    </source>
</reference>
<proteinExistence type="predicted"/>
<accession>A0A660KNC3</accession>
<organism evidence="2 3">
    <name type="scientific">Carpinus fangiana</name>
    <dbReference type="NCBI Taxonomy" id="176857"/>
    <lineage>
        <taxon>Eukaryota</taxon>
        <taxon>Viridiplantae</taxon>
        <taxon>Streptophyta</taxon>
        <taxon>Embryophyta</taxon>
        <taxon>Tracheophyta</taxon>
        <taxon>Spermatophyta</taxon>
        <taxon>Magnoliopsida</taxon>
        <taxon>eudicotyledons</taxon>
        <taxon>Gunneridae</taxon>
        <taxon>Pentapetalae</taxon>
        <taxon>rosids</taxon>
        <taxon>fabids</taxon>
        <taxon>Fagales</taxon>
        <taxon>Betulaceae</taxon>
        <taxon>Carpinus</taxon>
    </lineage>
</organism>
<sequence>MEHRREEPALGWRERNRHRARERDGAPERSGRRRRAGLSGPSIGRCGGGGEK</sequence>
<keyword evidence="3" id="KW-1185">Reference proteome</keyword>
<protein>
    <submittedName>
        <fullName evidence="2">Uncharacterized protein</fullName>
    </submittedName>
</protein>
<feature type="compositionally biased region" description="Basic and acidic residues" evidence="1">
    <location>
        <begin position="21"/>
        <end position="30"/>
    </location>
</feature>
<name>A0A660KNC3_9ROSI</name>
<dbReference type="Proteomes" id="UP000327013">
    <property type="component" value="Chromosome 4"/>
</dbReference>